<keyword evidence="1" id="KW-0433">Leucine-rich repeat</keyword>
<feature type="compositionally biased region" description="Basic and acidic residues" evidence="8">
    <location>
        <begin position="188"/>
        <end position="205"/>
    </location>
</feature>
<dbReference type="InterPro" id="IPR001611">
    <property type="entry name" value="Leu-rich_rpt"/>
</dbReference>
<dbReference type="GO" id="GO:0012505">
    <property type="term" value="C:endomembrane system"/>
    <property type="evidence" value="ECO:0007669"/>
    <property type="project" value="UniProtKB-SubCell"/>
</dbReference>
<feature type="transmembrane region" description="Helical" evidence="9">
    <location>
        <begin position="7"/>
        <end position="23"/>
    </location>
</feature>
<dbReference type="PROSITE" id="PS50011">
    <property type="entry name" value="PROTEIN_KINASE_DOM"/>
    <property type="match status" value="1"/>
</dbReference>
<reference evidence="11" key="1">
    <citation type="submission" date="2024-03" db="EMBL/GenBank/DDBJ databases">
        <title>WGS assembly of Saponaria officinalis var. Norfolk2.</title>
        <authorList>
            <person name="Jenkins J."/>
            <person name="Shu S."/>
            <person name="Grimwood J."/>
            <person name="Barry K."/>
            <person name="Goodstein D."/>
            <person name="Schmutz J."/>
            <person name="Leebens-Mack J."/>
            <person name="Osbourn A."/>
        </authorList>
    </citation>
    <scope>NUCLEOTIDE SEQUENCE [LARGE SCALE GENOMIC DNA]</scope>
    <source>
        <strain evidence="11">JIC</strain>
    </source>
</reference>
<dbReference type="PANTHER" id="PTHR46084:SF4">
    <property type="entry name" value="PROTEIN KINASE DOMAIN-CONTAINING PROTEIN"/>
    <property type="match status" value="1"/>
</dbReference>
<dbReference type="Pfam" id="PF07714">
    <property type="entry name" value="PK_Tyr_Ser-Thr"/>
    <property type="match status" value="1"/>
</dbReference>
<dbReference type="Proteomes" id="UP001443914">
    <property type="component" value="Unassembled WGS sequence"/>
</dbReference>
<comment type="subcellular location">
    <subcellularLocation>
        <location evidence="7">Endomembrane system</location>
        <topology evidence="7">Single-pass type I membrane protein</topology>
    </subcellularLocation>
</comment>
<accession>A0AAW1JA58</accession>
<gene>
    <name evidence="11" type="ORF">RND81_08G209800</name>
</gene>
<evidence type="ECO:0000256" key="6">
    <source>
        <dbReference type="ARBA" id="ARBA00023136"/>
    </source>
</evidence>
<evidence type="ECO:0000256" key="9">
    <source>
        <dbReference type="SAM" id="Phobius"/>
    </source>
</evidence>
<keyword evidence="2 9" id="KW-0812">Transmembrane</keyword>
<evidence type="ECO:0000256" key="5">
    <source>
        <dbReference type="ARBA" id="ARBA00022989"/>
    </source>
</evidence>
<dbReference type="GO" id="GO:0005524">
    <property type="term" value="F:ATP binding"/>
    <property type="evidence" value="ECO:0007669"/>
    <property type="project" value="InterPro"/>
</dbReference>
<dbReference type="GO" id="GO:0004672">
    <property type="term" value="F:protein kinase activity"/>
    <property type="evidence" value="ECO:0007669"/>
    <property type="project" value="InterPro"/>
</dbReference>
<dbReference type="FunFam" id="3.30.200.20:FF:000489">
    <property type="entry name" value="Inactive receptor-like serine/threonine-protein kinase"/>
    <property type="match status" value="1"/>
</dbReference>
<dbReference type="AlphaFoldDB" id="A0AAW1JA58"/>
<proteinExistence type="predicted"/>
<organism evidence="11 12">
    <name type="scientific">Saponaria officinalis</name>
    <name type="common">Common soapwort</name>
    <name type="synonym">Lychnis saponaria</name>
    <dbReference type="NCBI Taxonomy" id="3572"/>
    <lineage>
        <taxon>Eukaryota</taxon>
        <taxon>Viridiplantae</taxon>
        <taxon>Streptophyta</taxon>
        <taxon>Embryophyta</taxon>
        <taxon>Tracheophyta</taxon>
        <taxon>Spermatophyta</taxon>
        <taxon>Magnoliopsida</taxon>
        <taxon>eudicotyledons</taxon>
        <taxon>Gunneridae</taxon>
        <taxon>Pentapetalae</taxon>
        <taxon>Caryophyllales</taxon>
        <taxon>Caryophyllaceae</taxon>
        <taxon>Caryophylleae</taxon>
        <taxon>Saponaria</taxon>
    </lineage>
</organism>
<name>A0AAW1JA58_SAPOF</name>
<evidence type="ECO:0000256" key="1">
    <source>
        <dbReference type="ARBA" id="ARBA00022614"/>
    </source>
</evidence>
<dbReference type="SUPFAM" id="SSF52058">
    <property type="entry name" value="L domain-like"/>
    <property type="match status" value="1"/>
</dbReference>
<protein>
    <recommendedName>
        <fullName evidence="10">Protein kinase domain-containing protein</fullName>
    </recommendedName>
</protein>
<dbReference type="Gene3D" id="1.10.510.10">
    <property type="entry name" value="Transferase(Phosphotransferase) domain 1"/>
    <property type="match status" value="1"/>
</dbReference>
<feature type="region of interest" description="Disordered" evidence="8">
    <location>
        <begin position="175"/>
        <end position="273"/>
    </location>
</feature>
<evidence type="ECO:0000313" key="12">
    <source>
        <dbReference type="Proteomes" id="UP001443914"/>
    </source>
</evidence>
<dbReference type="Gene3D" id="3.30.200.20">
    <property type="entry name" value="Phosphorylase Kinase, domain 1"/>
    <property type="match status" value="1"/>
</dbReference>
<dbReference type="Pfam" id="PF08263">
    <property type="entry name" value="LRRNT_2"/>
    <property type="match status" value="1"/>
</dbReference>
<dbReference type="SMART" id="SM00220">
    <property type="entry name" value="S_TKc"/>
    <property type="match status" value="1"/>
</dbReference>
<keyword evidence="3" id="KW-0732">Signal</keyword>
<feature type="transmembrane region" description="Helical" evidence="9">
    <location>
        <begin position="280"/>
        <end position="303"/>
    </location>
</feature>
<feature type="compositionally biased region" description="Pro residues" evidence="8">
    <location>
        <begin position="224"/>
        <end position="240"/>
    </location>
</feature>
<dbReference type="InterPro" id="IPR000719">
    <property type="entry name" value="Prot_kinase_dom"/>
</dbReference>
<evidence type="ECO:0000256" key="4">
    <source>
        <dbReference type="ARBA" id="ARBA00022737"/>
    </source>
</evidence>
<dbReference type="InterPro" id="IPR032675">
    <property type="entry name" value="LRR_dom_sf"/>
</dbReference>
<evidence type="ECO:0000256" key="2">
    <source>
        <dbReference type="ARBA" id="ARBA00022692"/>
    </source>
</evidence>
<comment type="caution">
    <text evidence="11">The sequence shown here is derived from an EMBL/GenBank/DDBJ whole genome shotgun (WGS) entry which is preliminary data.</text>
</comment>
<evidence type="ECO:0000256" key="8">
    <source>
        <dbReference type="SAM" id="MobiDB-lite"/>
    </source>
</evidence>
<keyword evidence="12" id="KW-1185">Reference proteome</keyword>
<evidence type="ECO:0000256" key="7">
    <source>
        <dbReference type="ARBA" id="ARBA00046288"/>
    </source>
</evidence>
<dbReference type="PANTHER" id="PTHR46084">
    <property type="entry name" value="PROTEIN MALE DISCOVERER 2"/>
    <property type="match status" value="1"/>
</dbReference>
<dbReference type="Pfam" id="PF00560">
    <property type="entry name" value="LRR_1"/>
    <property type="match status" value="2"/>
</dbReference>
<dbReference type="InterPro" id="IPR011009">
    <property type="entry name" value="Kinase-like_dom_sf"/>
</dbReference>
<sequence length="657" mass="73665">MHEFWSINGLIILVFIGVFHLNFTCICSLNDEGIALLKFKERVVNDPFEALTNWNEKNEETCPCSWFGIQCANGHVISLNLENLCLEGTIAPELQHLLHIKSIVLRNNSFSGTIPKELGLLKDLKVLNLAYNNLRRPLPHEFQYNIPVILLDSNGQFCRISPDFEKLMLLSDTQGDENRLTNSMDMSPDDRHNGEKKEAEHRRMLQEVSPPIAHNVRPPQQESPSPPTKKPSTDVPPPPSTAKEAPPIENSNITSITDRPPLPEVISPPPVATSSNGKTAIFIVVGVVAGLVVLSLAIGLFFWRGHKKKTTGNSPRGLTGQLQRAFVSGYDKSDGLPNDKPSYVEGIQNLRRVELETACEDFSNVIGTCSIGTIYKGTLSNGVEISVISLAVSSARSWSKNLETLFRKKIETLSKVNHRNFISLIGYCEEEEPFTRMMVFEYAPNGSLFEHLHVKEAEHLDWGIRLRVTMGMAYCLEHMHQLTPPVTHPNLNSASVHLSEDYAAKISDFCFWNEVAALQVQPIDLANLNASSATPESNVYNYGLVMLEMMTGRIPHTAASDEPVDDWISEYLSGEKTLRELIDPMLRRYNREQLENVSELIKNCLHSDPQLRPVMKDVSERMREITNVDRDKAGPRLSPLWWSELESRGSVNGEPAT</sequence>
<dbReference type="SUPFAM" id="SSF56112">
    <property type="entry name" value="Protein kinase-like (PK-like)"/>
    <property type="match status" value="1"/>
</dbReference>
<keyword evidence="4" id="KW-0677">Repeat</keyword>
<dbReference type="Gene3D" id="3.80.10.10">
    <property type="entry name" value="Ribonuclease Inhibitor"/>
    <property type="match status" value="1"/>
</dbReference>
<dbReference type="InterPro" id="IPR001245">
    <property type="entry name" value="Ser-Thr/Tyr_kinase_cat_dom"/>
</dbReference>
<dbReference type="EMBL" id="JBDFQZ010000008">
    <property type="protein sequence ID" value="KAK9699997.1"/>
    <property type="molecule type" value="Genomic_DNA"/>
</dbReference>
<dbReference type="InterPro" id="IPR013210">
    <property type="entry name" value="LRR_N_plant-typ"/>
</dbReference>
<dbReference type="FunFam" id="3.80.10.10:FF:000129">
    <property type="entry name" value="Leucine-rich repeat receptor-like kinase"/>
    <property type="match status" value="1"/>
</dbReference>
<evidence type="ECO:0000256" key="3">
    <source>
        <dbReference type="ARBA" id="ARBA00022729"/>
    </source>
</evidence>
<evidence type="ECO:0000313" key="11">
    <source>
        <dbReference type="EMBL" id="KAK9699997.1"/>
    </source>
</evidence>
<keyword evidence="5 9" id="KW-1133">Transmembrane helix</keyword>
<keyword evidence="6 9" id="KW-0472">Membrane</keyword>
<evidence type="ECO:0000259" key="10">
    <source>
        <dbReference type="PROSITE" id="PS50011"/>
    </source>
</evidence>
<feature type="domain" description="Protein kinase" evidence="10">
    <location>
        <begin position="360"/>
        <end position="625"/>
    </location>
</feature>
<feature type="compositionally biased region" description="Pro residues" evidence="8">
    <location>
        <begin position="260"/>
        <end position="271"/>
    </location>
</feature>